<evidence type="ECO:0000256" key="8">
    <source>
        <dbReference type="SAM" id="Phobius"/>
    </source>
</evidence>
<accession>A0ABU9F939</accession>
<dbReference type="PANTHER" id="PTHR30472:SF1">
    <property type="entry name" value="FE(3+) DICITRATE TRANSPORT SYSTEM PERMEASE PROTEIN FECC-RELATED"/>
    <property type="match status" value="1"/>
</dbReference>
<feature type="transmembrane region" description="Helical" evidence="8">
    <location>
        <begin position="152"/>
        <end position="171"/>
    </location>
</feature>
<evidence type="ECO:0000256" key="3">
    <source>
        <dbReference type="ARBA" id="ARBA00022448"/>
    </source>
</evidence>
<keyword evidence="6 8" id="KW-1133">Transmembrane helix</keyword>
<evidence type="ECO:0000256" key="1">
    <source>
        <dbReference type="ARBA" id="ARBA00004651"/>
    </source>
</evidence>
<keyword evidence="5 8" id="KW-0812">Transmembrane</keyword>
<name>A0ABU9F939_9ENTR</name>
<dbReference type="NCBIfam" id="NF008407">
    <property type="entry name" value="PRK11228.1"/>
    <property type="match status" value="1"/>
</dbReference>
<dbReference type="Pfam" id="PF01032">
    <property type="entry name" value="FecCD"/>
    <property type="match status" value="1"/>
</dbReference>
<proteinExistence type="inferred from homology"/>
<protein>
    <submittedName>
        <fullName evidence="9">Iron-dicitrate ABC transporter permease FecC</fullName>
    </submittedName>
</protein>
<dbReference type="InterPro" id="IPR000522">
    <property type="entry name" value="ABC_transptr_permease_BtuC"/>
</dbReference>
<keyword evidence="10" id="KW-1185">Reference proteome</keyword>
<gene>
    <name evidence="9" type="primary">fecC</name>
    <name evidence="9" type="ORF">QFI96_014440</name>
</gene>
<keyword evidence="3" id="KW-0813">Transport</keyword>
<feature type="transmembrane region" description="Helical" evidence="8">
    <location>
        <begin position="12"/>
        <end position="32"/>
    </location>
</feature>
<keyword evidence="7 8" id="KW-0472">Membrane</keyword>
<feature type="transmembrane region" description="Helical" evidence="8">
    <location>
        <begin position="201"/>
        <end position="221"/>
    </location>
</feature>
<dbReference type="Gene3D" id="1.10.3470.10">
    <property type="entry name" value="ABC transporter involved in vitamin B12 uptake, BtuC"/>
    <property type="match status" value="1"/>
</dbReference>
<comment type="caution">
    <text evidence="9">The sequence shown here is derived from an EMBL/GenBank/DDBJ whole genome shotgun (WGS) entry which is preliminary data.</text>
</comment>
<feature type="transmembrane region" description="Helical" evidence="8">
    <location>
        <begin position="310"/>
        <end position="328"/>
    </location>
</feature>
<dbReference type="PANTHER" id="PTHR30472">
    <property type="entry name" value="FERRIC ENTEROBACTIN TRANSPORT SYSTEM PERMEASE PROTEIN"/>
    <property type="match status" value="1"/>
</dbReference>
<comment type="subcellular location">
    <subcellularLocation>
        <location evidence="1">Cell membrane</location>
        <topology evidence="1">Multi-pass membrane protein</topology>
    </subcellularLocation>
</comment>
<feature type="transmembrane region" description="Helical" evidence="8">
    <location>
        <begin position="93"/>
        <end position="111"/>
    </location>
</feature>
<evidence type="ECO:0000256" key="7">
    <source>
        <dbReference type="ARBA" id="ARBA00023136"/>
    </source>
</evidence>
<evidence type="ECO:0000313" key="9">
    <source>
        <dbReference type="EMBL" id="MEL0552891.1"/>
    </source>
</evidence>
<dbReference type="EMBL" id="JARXNK020000104">
    <property type="protein sequence ID" value="MEL0552891.1"/>
    <property type="molecule type" value="Genomic_DNA"/>
</dbReference>
<keyword evidence="4" id="KW-1003">Cell membrane</keyword>
<feature type="transmembrane region" description="Helical" evidence="8">
    <location>
        <begin position="241"/>
        <end position="269"/>
    </location>
</feature>
<feature type="transmembrane region" description="Helical" evidence="8">
    <location>
        <begin position="117"/>
        <end position="140"/>
    </location>
</feature>
<evidence type="ECO:0000256" key="4">
    <source>
        <dbReference type="ARBA" id="ARBA00022475"/>
    </source>
</evidence>
<reference evidence="9 10" key="1">
    <citation type="submission" date="2024-04" db="EMBL/GenBank/DDBJ databases">
        <title>Two novel Raoultella species associated with bleeding cankers of broadleaf hosts, Raoultella scottia sp. nov. and Raoultella lignicola sp. nov.</title>
        <authorList>
            <person name="Brady C.L."/>
        </authorList>
    </citation>
    <scope>NUCLEOTIDE SEQUENCE [LARGE SCALE GENOMIC DNA]</scope>
    <source>
        <strain evidence="9 10">TW_WC1a.1</strain>
    </source>
</reference>
<dbReference type="Proteomes" id="UP001312893">
    <property type="component" value="Unassembled WGS sequence"/>
</dbReference>
<comment type="similarity">
    <text evidence="2">Belongs to the binding-protein-dependent transport system permease family. FecCD subfamily.</text>
</comment>
<dbReference type="SUPFAM" id="SSF81345">
    <property type="entry name" value="ABC transporter involved in vitamin B12 uptake, BtuC"/>
    <property type="match status" value="1"/>
</dbReference>
<dbReference type="InterPro" id="IPR037294">
    <property type="entry name" value="ABC_BtuC-like"/>
</dbReference>
<dbReference type="CDD" id="cd06550">
    <property type="entry name" value="TM_ABC_iron-siderophores_like"/>
    <property type="match status" value="1"/>
</dbReference>
<evidence type="ECO:0000256" key="5">
    <source>
        <dbReference type="ARBA" id="ARBA00022692"/>
    </source>
</evidence>
<evidence type="ECO:0000256" key="2">
    <source>
        <dbReference type="ARBA" id="ARBA00007935"/>
    </source>
</evidence>
<feature type="transmembrane region" description="Helical" evidence="8">
    <location>
        <begin position="61"/>
        <end position="81"/>
    </location>
</feature>
<evidence type="ECO:0000256" key="6">
    <source>
        <dbReference type="ARBA" id="ARBA00022989"/>
    </source>
</evidence>
<dbReference type="RefSeq" id="WP_123753957.1">
    <property type="nucleotide sequence ID" value="NZ_JARXNK020000104.1"/>
</dbReference>
<organism evidence="9 10">
    <name type="scientific">Raoultella lignicola</name>
    <dbReference type="NCBI Taxonomy" id="3040939"/>
    <lineage>
        <taxon>Bacteria</taxon>
        <taxon>Pseudomonadati</taxon>
        <taxon>Pseudomonadota</taxon>
        <taxon>Gammaproteobacteria</taxon>
        <taxon>Enterobacterales</taxon>
        <taxon>Enterobacteriaceae</taxon>
        <taxon>Klebsiella/Raoultella group</taxon>
        <taxon>Raoultella</taxon>
    </lineage>
</organism>
<sequence>MKPSRGVLLRWFTPLLMLAGLFWLSLFCYSAIPITPLDALRALLAPDSPSLPQALVLNIRLPRSLVALLLGASLALCGTLLQTLTHNPLASPSLLGINSGAALAMSLTSAFSPAPLAGYSLAFIAACGGGISWLLVMTAGGGWRHELDRNRLILAGIALSALCMALTRITLLLTEDHAYGILYWLAGGVSHVRWAEFWQLFPFTLLIIPLVCLFAHSLNLLNVSDTAAHSLGINLPRLRLLIHAAVLLLTGACVSVAGPVAFIGLLMPHLARLWVGHDHRLLLPMSVVLGAMFMLLADVIARALAWPGELPAGVVLALAGAPCFVWLVRRRG</sequence>
<feature type="transmembrane region" description="Helical" evidence="8">
    <location>
        <begin position="281"/>
        <end position="304"/>
    </location>
</feature>
<evidence type="ECO:0000313" key="10">
    <source>
        <dbReference type="Proteomes" id="UP001312893"/>
    </source>
</evidence>